<proteinExistence type="predicted"/>
<dbReference type="Proteomes" id="UP000198937">
    <property type="component" value="Unassembled WGS sequence"/>
</dbReference>
<feature type="region of interest" description="Disordered" evidence="1">
    <location>
        <begin position="471"/>
        <end position="541"/>
    </location>
</feature>
<dbReference type="EMBL" id="FMIA01000002">
    <property type="protein sequence ID" value="SCL63705.1"/>
    <property type="molecule type" value="Genomic_DNA"/>
</dbReference>
<dbReference type="STRING" id="683228.GA0070617_5276"/>
<dbReference type="AlphaFoldDB" id="A0A1C6VBR8"/>
<name>A0A1C6VBR8_9ACTN</name>
<feature type="compositionally biased region" description="Basic and acidic residues" evidence="1">
    <location>
        <begin position="214"/>
        <end position="229"/>
    </location>
</feature>
<evidence type="ECO:0000313" key="2">
    <source>
        <dbReference type="EMBL" id="SCL63705.1"/>
    </source>
</evidence>
<organism evidence="2 3">
    <name type="scientific">Micromonospora yangpuensis</name>
    <dbReference type="NCBI Taxonomy" id="683228"/>
    <lineage>
        <taxon>Bacteria</taxon>
        <taxon>Bacillati</taxon>
        <taxon>Actinomycetota</taxon>
        <taxon>Actinomycetes</taxon>
        <taxon>Micromonosporales</taxon>
        <taxon>Micromonosporaceae</taxon>
        <taxon>Micromonospora</taxon>
    </lineage>
</organism>
<dbReference type="RefSeq" id="WP_139135766.1">
    <property type="nucleotide sequence ID" value="NZ_BMMJ01000007.1"/>
</dbReference>
<protein>
    <submittedName>
        <fullName evidence="2">Uncharacterized protein</fullName>
    </submittedName>
</protein>
<reference evidence="2 3" key="1">
    <citation type="submission" date="2016-06" db="EMBL/GenBank/DDBJ databases">
        <authorList>
            <person name="Kjaerup R.B."/>
            <person name="Dalgaard T.S."/>
            <person name="Juul-Madsen H.R."/>
        </authorList>
    </citation>
    <scope>NUCLEOTIDE SEQUENCE [LARGE SCALE GENOMIC DNA]</scope>
    <source>
        <strain evidence="2 3">DSM 45577</strain>
    </source>
</reference>
<gene>
    <name evidence="2" type="ORF">GA0070617_5276</name>
</gene>
<evidence type="ECO:0000256" key="1">
    <source>
        <dbReference type="SAM" id="MobiDB-lite"/>
    </source>
</evidence>
<accession>A0A1C6VBR8</accession>
<feature type="compositionally biased region" description="Basic and acidic residues" evidence="1">
    <location>
        <begin position="483"/>
        <end position="494"/>
    </location>
</feature>
<sequence>MAHSDSDADSVVTVLRIPEQTVESPARSAAPLDLGPAGPEIHRQLGELTLQLDRLVGYAKELDHRVIDAYFLGRDESPFTRRGSVGDIGERGERRFGQLPERLAEHWQDSNPRALAGEVEAAKKRNEALLDRLDRAIKESGGRPGTEVRHPDLRMVRKNQLDIRKRLGQLAGAVEYSAHALDGVNAGAVGNLYVQQSLESSVRAISGQIRELEPARREVGTGQDRRDLDAGYESDTSIASGSTDDRGYRVTGDLLPLPRVLRRLMPTADRLGPEGETIRALQQEILGGARRLARSIQPHVDRVGKIERYLQTIDELRGTSSAAMWALAAAKPGVRREEPAPTSAATKEKIAGVQQAVGRELARVSFAKFVPETEKLKAVNDRLLEVIDQKLKNPGEPQRGDLQTVHHAQQVVGEVLRRNIAALDGAEKGLAFLSGRASEGPGTRTAAWDMADATVHSLRVAANFEQRSLVRPAPVNPSTSAVGRDRAAGPDENRPAVSDLAAARLSYVGPAAGSPQQSLASAGAVPHRTRSEPNMRSAPAR</sequence>
<keyword evidence="3" id="KW-1185">Reference proteome</keyword>
<evidence type="ECO:0000313" key="3">
    <source>
        <dbReference type="Proteomes" id="UP000198937"/>
    </source>
</evidence>
<feature type="region of interest" description="Disordered" evidence="1">
    <location>
        <begin position="214"/>
        <end position="245"/>
    </location>
</feature>